<keyword evidence="5" id="KW-0067">ATP-binding</keyword>
<reference evidence="10 11" key="1">
    <citation type="journal article" date="2020" name="IScience">
        <title>Genome Sequencing of the Endangered Kingdonia uniflora (Circaeasteraceae, Ranunculales) Reveals Potential Mechanisms of Evolutionary Specialization.</title>
        <authorList>
            <person name="Sun Y."/>
            <person name="Deng T."/>
            <person name="Zhang A."/>
            <person name="Moore M.J."/>
            <person name="Landis J.B."/>
            <person name="Lin N."/>
            <person name="Zhang H."/>
            <person name="Zhang X."/>
            <person name="Huang J."/>
            <person name="Zhang X."/>
            <person name="Sun H."/>
            <person name="Wang H."/>
        </authorList>
    </citation>
    <scope>NUCLEOTIDE SEQUENCE [LARGE SCALE GENOMIC DNA]</scope>
    <source>
        <strain evidence="10">TB1705</strain>
        <tissue evidence="10">Leaf</tissue>
    </source>
</reference>
<dbReference type="InterPro" id="IPR027417">
    <property type="entry name" value="P-loop_NTPase"/>
</dbReference>
<dbReference type="InterPro" id="IPR042197">
    <property type="entry name" value="Apaf_helical"/>
</dbReference>
<proteinExistence type="predicted"/>
<dbReference type="SUPFAM" id="SSF52058">
    <property type="entry name" value="L domain-like"/>
    <property type="match status" value="1"/>
</dbReference>
<keyword evidence="1" id="KW-0433">Leucine-rich repeat</keyword>
<feature type="domain" description="Disease resistance N-terminal" evidence="7">
    <location>
        <begin position="6"/>
        <end position="96"/>
    </location>
</feature>
<evidence type="ECO:0000259" key="8">
    <source>
        <dbReference type="Pfam" id="PF23559"/>
    </source>
</evidence>
<dbReference type="Pfam" id="PF23559">
    <property type="entry name" value="WHD_DRP"/>
    <property type="match status" value="1"/>
</dbReference>
<feature type="domain" description="Disease resistance protein winged helix" evidence="8">
    <location>
        <begin position="433"/>
        <end position="504"/>
    </location>
</feature>
<dbReference type="FunFam" id="1.10.10.10:FF:000322">
    <property type="entry name" value="Probable disease resistance protein At1g63360"/>
    <property type="match status" value="1"/>
</dbReference>
<evidence type="ECO:0000256" key="2">
    <source>
        <dbReference type="ARBA" id="ARBA00022737"/>
    </source>
</evidence>
<dbReference type="Gene3D" id="1.10.10.10">
    <property type="entry name" value="Winged helix-like DNA-binding domain superfamily/Winged helix DNA-binding domain"/>
    <property type="match status" value="1"/>
</dbReference>
<evidence type="ECO:0000313" key="11">
    <source>
        <dbReference type="Proteomes" id="UP000541444"/>
    </source>
</evidence>
<evidence type="ECO:0000256" key="4">
    <source>
        <dbReference type="ARBA" id="ARBA00022821"/>
    </source>
</evidence>
<gene>
    <name evidence="10" type="ORF">GIB67_017045</name>
</gene>
<evidence type="ECO:0000256" key="3">
    <source>
        <dbReference type="ARBA" id="ARBA00022741"/>
    </source>
</evidence>
<evidence type="ECO:0000256" key="5">
    <source>
        <dbReference type="ARBA" id="ARBA00022840"/>
    </source>
</evidence>
<dbReference type="OrthoDB" id="2973320at2759"/>
<dbReference type="Pfam" id="PF00931">
    <property type="entry name" value="NB-ARC"/>
    <property type="match status" value="1"/>
</dbReference>
<dbReference type="GO" id="GO:0006952">
    <property type="term" value="P:defense response"/>
    <property type="evidence" value="ECO:0007669"/>
    <property type="project" value="UniProtKB-KW"/>
</dbReference>
<keyword evidence="2" id="KW-0677">Repeat</keyword>
<protein>
    <submittedName>
        <fullName evidence="10">Uncharacterized protein</fullName>
    </submittedName>
</protein>
<accession>A0A7J7NCZ0</accession>
<dbReference type="PANTHER" id="PTHR36766">
    <property type="entry name" value="PLANT BROAD-SPECTRUM MILDEW RESISTANCE PROTEIN RPW8"/>
    <property type="match status" value="1"/>
</dbReference>
<evidence type="ECO:0000259" key="9">
    <source>
        <dbReference type="Pfam" id="PF25019"/>
    </source>
</evidence>
<feature type="domain" description="R13L1/DRL21-like LRR repeat region" evidence="9">
    <location>
        <begin position="675"/>
        <end position="800"/>
    </location>
</feature>
<dbReference type="Gene3D" id="3.40.50.300">
    <property type="entry name" value="P-loop containing nucleotide triphosphate hydrolases"/>
    <property type="match status" value="1"/>
</dbReference>
<dbReference type="InterPro" id="IPR058922">
    <property type="entry name" value="WHD_DRP"/>
</dbReference>
<name>A0A7J7NCZ0_9MAGN</name>
<dbReference type="CDD" id="cd14798">
    <property type="entry name" value="RX-CC_like"/>
    <property type="match status" value="1"/>
</dbReference>
<dbReference type="SUPFAM" id="SSF52540">
    <property type="entry name" value="P-loop containing nucleoside triphosphate hydrolases"/>
    <property type="match status" value="1"/>
</dbReference>
<dbReference type="EMBL" id="JACGCM010000882">
    <property type="protein sequence ID" value="KAF6164842.1"/>
    <property type="molecule type" value="Genomic_DNA"/>
</dbReference>
<dbReference type="Gene3D" id="3.80.10.10">
    <property type="entry name" value="Ribonuclease Inhibitor"/>
    <property type="match status" value="2"/>
</dbReference>
<sequence length="1079" mass="122695">MADALVSTVIEQLMSFLVQELKEEVGLVVGARGEVKKLSATFKKIHAVLDDAEKQQIKDESVKLWIEELKDVAYDIDDVLDEWHTRILKSQVSGVKSAQIGKKKVCSCLLSPFNSFNKITLHHDISHRMKEIRNRLDVIASEKDKYDFKITEKETEVPEIRLGTSSVINILEVCGREQEREIIVSKLVSECSHQDNVPVVSIVGMGGLGKTTLAQLVFNDDKVKSHFEKRVWVCVSDPFDAIKLSKTIVKHLGGSFPDDIEWESLHNLLCNSIEGKLLLIVLDDAWNEDQEKWKPLKDALNRGARGSRIVVTTRSEKVARMMGSAHIQNLQLLSKDDSWSLFSSIAFAGKENERNKLEKVGREITNKCGRLPLAIKAVGSLMVFKKTSQDWYDVLHGHEWEFLGVEQGVLPALLLSYFALPSHLKRCFTYCAIFPKDMEIQKDMLIKLWMSQGFLISKGRKEPESIGAEYFDNLAMRSFFQDFEKDDEGNIIRFKIHDFLHDLAQTLTQNECLFMENNEFKGSKVRHLTAEKIRDVNSICSANNIRTLFTSEESILGLFHQLTYLRALVLYLGANSNSILPPEVEKLIHLRYLYLSGTELKQLPETITNLYNLQTLMLSDCDELCELPQGMGKLVNLRHLGIESTLNLEFLPQGIGRLSSLRTLCKFIVGGGCNIGELKNLDLLQGKLEIKRLERVTNKDEAKEAELKNKQYLRDLRLSFEWNDSSETSEVERIEGVLEGLEPHGNLIKLKIKSYIGSKFPRWMMSGTVLFNLRILSVYRCNCVQLTFLESLEKLTIKNMPKVKRIGCEFFGIDSTDGVERSVPKLETLKFGSMDNLEEWDLNMKDVMPRLKHLTVRYCPKLKRIPALGNLECIMSSSTIRFLEISECPLLTWTQSCLPPLLETLKLECDAGDLLKEIPASNSLKSLAITGAKCVSLPRGLAQLKSLTRLIILYCNKLECLPEELQHLTSLLELEIRDCFILGPRCQKGGEDWKIISHIPNIKVDYKNIHVTVQFCATGLIGLLHNALVNYDSQFDIQDAWNQTLSYNGEEGYCYRATAAASYEKILEDNWNVTYALYL</sequence>
<dbReference type="PRINTS" id="PR00364">
    <property type="entry name" value="DISEASERSIST"/>
</dbReference>
<keyword evidence="3" id="KW-0547">Nucleotide-binding</keyword>
<dbReference type="GO" id="GO:0005524">
    <property type="term" value="F:ATP binding"/>
    <property type="evidence" value="ECO:0007669"/>
    <property type="project" value="UniProtKB-KW"/>
</dbReference>
<dbReference type="InterPro" id="IPR056789">
    <property type="entry name" value="LRR_R13L1-DRL21"/>
</dbReference>
<comment type="caution">
    <text evidence="10">The sequence shown here is derived from an EMBL/GenBank/DDBJ whole genome shotgun (WGS) entry which is preliminary data.</text>
</comment>
<dbReference type="PANTHER" id="PTHR36766:SF40">
    <property type="entry name" value="DISEASE RESISTANCE PROTEIN RGA3"/>
    <property type="match status" value="1"/>
</dbReference>
<dbReference type="InterPro" id="IPR036388">
    <property type="entry name" value="WH-like_DNA-bd_sf"/>
</dbReference>
<dbReference type="FunFam" id="3.40.50.300:FF:001091">
    <property type="entry name" value="Probable disease resistance protein At1g61300"/>
    <property type="match status" value="1"/>
</dbReference>
<dbReference type="Pfam" id="PF25019">
    <property type="entry name" value="LRR_R13L1-DRL21"/>
    <property type="match status" value="1"/>
</dbReference>
<dbReference type="Gene3D" id="1.20.5.4130">
    <property type="match status" value="1"/>
</dbReference>
<organism evidence="10 11">
    <name type="scientific">Kingdonia uniflora</name>
    <dbReference type="NCBI Taxonomy" id="39325"/>
    <lineage>
        <taxon>Eukaryota</taxon>
        <taxon>Viridiplantae</taxon>
        <taxon>Streptophyta</taxon>
        <taxon>Embryophyta</taxon>
        <taxon>Tracheophyta</taxon>
        <taxon>Spermatophyta</taxon>
        <taxon>Magnoliopsida</taxon>
        <taxon>Ranunculales</taxon>
        <taxon>Circaeasteraceae</taxon>
        <taxon>Kingdonia</taxon>
    </lineage>
</organism>
<feature type="domain" description="NB-ARC" evidence="6">
    <location>
        <begin position="179"/>
        <end position="350"/>
    </location>
</feature>
<dbReference type="InterPro" id="IPR038005">
    <property type="entry name" value="RX-like_CC"/>
</dbReference>
<evidence type="ECO:0000259" key="7">
    <source>
        <dbReference type="Pfam" id="PF18052"/>
    </source>
</evidence>
<dbReference type="GO" id="GO:0051707">
    <property type="term" value="P:response to other organism"/>
    <property type="evidence" value="ECO:0007669"/>
    <property type="project" value="UniProtKB-ARBA"/>
</dbReference>
<dbReference type="InterPro" id="IPR002182">
    <property type="entry name" value="NB-ARC"/>
</dbReference>
<evidence type="ECO:0000313" key="10">
    <source>
        <dbReference type="EMBL" id="KAF6164842.1"/>
    </source>
</evidence>
<dbReference type="InterPro" id="IPR032675">
    <property type="entry name" value="LRR_dom_sf"/>
</dbReference>
<dbReference type="Proteomes" id="UP000541444">
    <property type="component" value="Unassembled WGS sequence"/>
</dbReference>
<dbReference type="AlphaFoldDB" id="A0A7J7NCZ0"/>
<keyword evidence="11" id="KW-1185">Reference proteome</keyword>
<evidence type="ECO:0000256" key="1">
    <source>
        <dbReference type="ARBA" id="ARBA00022614"/>
    </source>
</evidence>
<dbReference type="GO" id="GO:0043531">
    <property type="term" value="F:ADP binding"/>
    <property type="evidence" value="ECO:0007669"/>
    <property type="project" value="InterPro"/>
</dbReference>
<dbReference type="InterPro" id="IPR041118">
    <property type="entry name" value="Rx_N"/>
</dbReference>
<evidence type="ECO:0000259" key="6">
    <source>
        <dbReference type="Pfam" id="PF00931"/>
    </source>
</evidence>
<dbReference type="Gene3D" id="1.10.8.430">
    <property type="entry name" value="Helical domain of apoptotic protease-activating factors"/>
    <property type="match status" value="1"/>
</dbReference>
<keyword evidence="4" id="KW-0611">Plant defense</keyword>
<dbReference type="Pfam" id="PF18052">
    <property type="entry name" value="Rx_N"/>
    <property type="match status" value="1"/>
</dbReference>